<dbReference type="PANTHER" id="PTHR43847">
    <property type="entry name" value="BLL3993 PROTEIN"/>
    <property type="match status" value="1"/>
</dbReference>
<proteinExistence type="predicted"/>
<keyword evidence="2 5" id="KW-0812">Transmembrane</keyword>
<dbReference type="Proteomes" id="UP000781710">
    <property type="component" value="Unassembled WGS sequence"/>
</dbReference>
<evidence type="ECO:0000256" key="3">
    <source>
        <dbReference type="ARBA" id="ARBA00022989"/>
    </source>
</evidence>
<keyword evidence="6" id="KW-0808">Transferase</keyword>
<evidence type="ECO:0000256" key="5">
    <source>
        <dbReference type="SAM" id="Phobius"/>
    </source>
</evidence>
<comment type="subcellular location">
    <subcellularLocation>
        <location evidence="1">Endomembrane system</location>
        <topology evidence="1">Multi-pass membrane protein</topology>
    </subcellularLocation>
</comment>
<dbReference type="PANTHER" id="PTHR43847:SF1">
    <property type="entry name" value="BLL3993 PROTEIN"/>
    <property type="match status" value="1"/>
</dbReference>
<accession>A0ABQ6ZC98</accession>
<feature type="transmembrane region" description="Helical" evidence="5">
    <location>
        <begin position="43"/>
        <end position="61"/>
    </location>
</feature>
<organism evidence="6 7">
    <name type="scientific">Pseudoxanthomonas japonensis</name>
    <dbReference type="NCBI Taxonomy" id="69284"/>
    <lineage>
        <taxon>Bacteria</taxon>
        <taxon>Pseudomonadati</taxon>
        <taxon>Pseudomonadota</taxon>
        <taxon>Gammaproteobacteria</taxon>
        <taxon>Lysobacterales</taxon>
        <taxon>Lysobacteraceae</taxon>
        <taxon>Pseudoxanthomonas</taxon>
    </lineage>
</organism>
<evidence type="ECO:0000256" key="2">
    <source>
        <dbReference type="ARBA" id="ARBA00022692"/>
    </source>
</evidence>
<keyword evidence="6" id="KW-0489">Methyltransferase</keyword>
<name>A0ABQ6ZC98_9GAMM</name>
<dbReference type="InterPro" id="IPR052527">
    <property type="entry name" value="Metal_cation-efflux_comp"/>
</dbReference>
<evidence type="ECO:0000313" key="6">
    <source>
        <dbReference type="EMBL" id="KAF1720333.1"/>
    </source>
</evidence>
<keyword evidence="7" id="KW-1185">Reference proteome</keyword>
<sequence length="199" mass="22304">MAIPGESLLDLISLGFKMVWATVGLFWLWSARGVKRSSRTESLLLQLVVYWAPLLMAFLLLGPSDWFQGSFLNERFIPKALWTKGVGLALAAAGAMLACWSRHILGRNWSSVVQLKQDHELIESGPYRYIRHPIYTGLLLAFLGTALKVGDWRGLLAVAIVLASFRRKLGVEERWLSEEFGAAYAAYRRRTKALVPGVI</sequence>
<feature type="transmembrane region" description="Helical" evidence="5">
    <location>
        <begin position="12"/>
        <end position="31"/>
    </location>
</feature>
<dbReference type="Pfam" id="PF04191">
    <property type="entry name" value="PEMT"/>
    <property type="match status" value="1"/>
</dbReference>
<protein>
    <submittedName>
        <fullName evidence="6">Isoprenylcysteine carboxyl methyltransferase</fullName>
    </submittedName>
</protein>
<reference evidence="6 7" key="1">
    <citation type="submission" date="2017-10" db="EMBL/GenBank/DDBJ databases">
        <title>Whole genome sequencing of members of genus Pseudoxanthomonas.</title>
        <authorList>
            <person name="Kumar S."/>
            <person name="Bansal K."/>
            <person name="Kaur A."/>
            <person name="Patil P."/>
            <person name="Sharma S."/>
            <person name="Patil P.B."/>
        </authorList>
    </citation>
    <scope>NUCLEOTIDE SEQUENCE [LARGE SCALE GENOMIC DNA]</scope>
    <source>
        <strain evidence="6 7">DSM 17109</strain>
    </source>
</reference>
<evidence type="ECO:0000313" key="7">
    <source>
        <dbReference type="Proteomes" id="UP000781710"/>
    </source>
</evidence>
<feature type="transmembrane region" description="Helical" evidence="5">
    <location>
        <begin position="81"/>
        <end position="100"/>
    </location>
</feature>
<keyword evidence="4 5" id="KW-0472">Membrane</keyword>
<evidence type="ECO:0000256" key="1">
    <source>
        <dbReference type="ARBA" id="ARBA00004127"/>
    </source>
</evidence>
<dbReference type="GO" id="GO:0032259">
    <property type="term" value="P:methylation"/>
    <property type="evidence" value="ECO:0007669"/>
    <property type="project" value="UniProtKB-KW"/>
</dbReference>
<dbReference type="GO" id="GO:0008168">
    <property type="term" value="F:methyltransferase activity"/>
    <property type="evidence" value="ECO:0007669"/>
    <property type="project" value="UniProtKB-KW"/>
</dbReference>
<dbReference type="InterPro" id="IPR007318">
    <property type="entry name" value="Phopholipid_MeTrfase"/>
</dbReference>
<evidence type="ECO:0000256" key="4">
    <source>
        <dbReference type="ARBA" id="ARBA00023136"/>
    </source>
</evidence>
<dbReference type="EMBL" id="PDWW01000047">
    <property type="protein sequence ID" value="KAF1720333.1"/>
    <property type="molecule type" value="Genomic_DNA"/>
</dbReference>
<gene>
    <name evidence="6" type="ORF">CSC78_18625</name>
</gene>
<keyword evidence="3 5" id="KW-1133">Transmembrane helix</keyword>
<dbReference type="Gene3D" id="1.20.120.1630">
    <property type="match status" value="1"/>
</dbReference>
<comment type="caution">
    <text evidence="6">The sequence shown here is derived from an EMBL/GenBank/DDBJ whole genome shotgun (WGS) entry which is preliminary data.</text>
</comment>